<name>A0ABV9DSN6_9ACTN</name>
<dbReference type="Proteomes" id="UP001595923">
    <property type="component" value="Unassembled WGS sequence"/>
</dbReference>
<dbReference type="Pfam" id="PF13229">
    <property type="entry name" value="Beta_helix"/>
    <property type="match status" value="2"/>
</dbReference>
<reference evidence="7" key="1">
    <citation type="journal article" date="2019" name="Int. J. Syst. Evol. Microbiol.">
        <title>The Global Catalogue of Microorganisms (GCM) 10K type strain sequencing project: providing services to taxonomists for standard genome sequencing and annotation.</title>
        <authorList>
            <consortium name="The Broad Institute Genomics Platform"/>
            <consortium name="The Broad Institute Genome Sequencing Center for Infectious Disease"/>
            <person name="Wu L."/>
            <person name="Ma J."/>
        </authorList>
    </citation>
    <scope>NUCLEOTIDE SEQUENCE [LARGE SCALE GENOMIC DNA]</scope>
    <source>
        <strain evidence="7">XZYJ18</strain>
    </source>
</reference>
<dbReference type="InterPro" id="IPR041627">
    <property type="entry name" value="AAA_lid_6"/>
</dbReference>
<dbReference type="PANTHER" id="PTHR43392:SF2">
    <property type="entry name" value="AAA-TYPE ATPASE FAMILY PROTEIN _ ANKYRIN REPEAT FAMILY PROTEIN"/>
    <property type="match status" value="1"/>
</dbReference>
<dbReference type="SMART" id="SM00710">
    <property type="entry name" value="PbH1"/>
    <property type="match status" value="16"/>
</dbReference>
<dbReference type="PRINTS" id="PR00819">
    <property type="entry name" value="CBXCFQXSUPER"/>
</dbReference>
<proteinExistence type="inferred from homology"/>
<dbReference type="SMART" id="SM00382">
    <property type="entry name" value="AAA"/>
    <property type="match status" value="2"/>
</dbReference>
<dbReference type="EMBL" id="JBHSFQ010000005">
    <property type="protein sequence ID" value="MFC4561916.1"/>
    <property type="molecule type" value="Genomic_DNA"/>
</dbReference>
<dbReference type="SUPFAM" id="SSF51126">
    <property type="entry name" value="Pectin lyase-like"/>
    <property type="match status" value="3"/>
</dbReference>
<feature type="domain" description="AAA+ ATPase" evidence="5">
    <location>
        <begin position="603"/>
        <end position="748"/>
    </location>
</feature>
<evidence type="ECO:0000313" key="6">
    <source>
        <dbReference type="EMBL" id="MFC4561916.1"/>
    </source>
</evidence>
<dbReference type="Gene3D" id="2.160.20.10">
    <property type="entry name" value="Single-stranded right-handed beta-helix, Pectin lyase-like"/>
    <property type="match status" value="2"/>
</dbReference>
<dbReference type="InterPro" id="IPR012334">
    <property type="entry name" value="Pectin_lyas_fold"/>
</dbReference>
<gene>
    <name evidence="6" type="ORF">ACFO4E_08620</name>
</gene>
<dbReference type="InterPro" id="IPR039448">
    <property type="entry name" value="Beta_helix"/>
</dbReference>
<comment type="caution">
    <text evidence="6">The sequence shown here is derived from an EMBL/GenBank/DDBJ whole genome shotgun (WGS) entry which is preliminary data.</text>
</comment>
<accession>A0ABV9DSN6</accession>
<evidence type="ECO:0000256" key="2">
    <source>
        <dbReference type="ARBA" id="ARBA00022741"/>
    </source>
</evidence>
<organism evidence="6 7">
    <name type="scientific">Nocardiopsis mangrovi</name>
    <dbReference type="NCBI Taxonomy" id="1179818"/>
    <lineage>
        <taxon>Bacteria</taxon>
        <taxon>Bacillati</taxon>
        <taxon>Actinomycetota</taxon>
        <taxon>Actinomycetes</taxon>
        <taxon>Streptosporangiales</taxon>
        <taxon>Nocardiopsidaceae</taxon>
        <taxon>Nocardiopsis</taxon>
    </lineage>
</organism>
<dbReference type="InterPro" id="IPR006626">
    <property type="entry name" value="PbH1"/>
</dbReference>
<sequence>MSRQLLKVDPDGRDAHPTIRAALAAARSGALISIAPGRYEESLMVTKVVTLAAQNGRGSVEVIADSGTAVACVAEAVKITGLVIRGRDGDRPAVDIPMGQLELADCEVDGSAWAAVVVRDDGALAMRDCRVTSSGGAGVVITTEQPTIIEDTIIENVESTGVVIGGKGRPTVRACTIRDARGNGVYANDRAAGSIADCEITGVTKPAIALDDDAATTISRVHVHDVAQDALLVSSSGRARVEDCTFEDIGGRGIAVHSDADPQITGVTIVRPATSGVHAWGKARGMLTGCTVRDAGEDAVRIEDRSSTAFVELTVQGGGGVRVSGGSTAEFDRGLVAETTGSAFTIEAAAPFLRGVAISEVRGHGVHFADQGQGRVEDVSVERVGRSGIQAGAGSRPLLSNVRVRAARDNGVTIAGDAVVDMRDCDVSECGGDGISVQPGGEVSMLRSRMHGGRRNGAMVAAGARADLRHCEVFGNIGDGVLVHSAEDVTLDTCSVHDNQRAGLRQTVRSDRVRAEGLVSLDNGSPDAYGESAGALAPPPLTAENTEPPAPGDDGDLLEVDGPLAELEALVGLENVKHEVTTLINRNQMAQRRAEMGLPTPTMSRHLVFGGPPGTGKTTVARLYGRILADLDVLRYGHVVEVARADLVSQYVGGTAIKTTEVFDKARGGVLFIDEAYTLAAQQEGGGGGGGADFGREAIDTLVKLMEDHRDDVVVIAAGYTDDMARFLAANPGMASRFSRTVEFPNYTTDNLVSIVQRMCADSHYELPADTEAALRGYFDRMPKGATFGNGRTARKTFEEMIDRQAFRLGSTVPADPGELSRLLPEDLGVQAGGEGAADGGDRLERLRRELTEMVGLSQVKSTVTDLVNLIATGRQRRQMGLPVPSMSHHLVFAGPPGTGKTTVARVYGELLNALGVLPSPQIVEAARADLVGRYIGHTAQLTTEVFERARGGVLFIDEAYTLTPQGGTGGDFGQEAVDTLVKLMEDHRDEVVVIVAGYTAEMNRFLASNPGLASRFSHRVEFADYSDEELVTIIRRMAESNGYTCAPETVERLHEHFAAVPRTASFGNARYARQTLERMMTRQAGRLVHVANATREDLTALGPEDVPAPQGA</sequence>
<dbReference type="InterPro" id="IPR003959">
    <property type="entry name" value="ATPase_AAA_core"/>
</dbReference>
<dbReference type="RefSeq" id="WP_378572632.1">
    <property type="nucleotide sequence ID" value="NZ_JBHSFQ010000005.1"/>
</dbReference>
<dbReference type="Pfam" id="PF17866">
    <property type="entry name" value="AAA_lid_6"/>
    <property type="match status" value="2"/>
</dbReference>
<protein>
    <submittedName>
        <fullName evidence="6">Right-handed parallel beta-helix repeat-containing protein</fullName>
    </submittedName>
</protein>
<dbReference type="SUPFAM" id="SSF52540">
    <property type="entry name" value="P-loop containing nucleoside triphosphate hydrolases"/>
    <property type="match status" value="2"/>
</dbReference>
<evidence type="ECO:0000256" key="3">
    <source>
        <dbReference type="ARBA" id="ARBA00022840"/>
    </source>
</evidence>
<evidence type="ECO:0000313" key="7">
    <source>
        <dbReference type="Proteomes" id="UP001595923"/>
    </source>
</evidence>
<feature type="domain" description="AAA+ ATPase" evidence="5">
    <location>
        <begin position="887"/>
        <end position="1027"/>
    </location>
</feature>
<dbReference type="InterPro" id="IPR003593">
    <property type="entry name" value="AAA+_ATPase"/>
</dbReference>
<evidence type="ECO:0000259" key="5">
    <source>
        <dbReference type="SMART" id="SM00382"/>
    </source>
</evidence>
<dbReference type="InterPro" id="IPR011050">
    <property type="entry name" value="Pectin_lyase_fold/virulence"/>
</dbReference>
<dbReference type="Gene3D" id="1.10.8.60">
    <property type="match status" value="2"/>
</dbReference>
<dbReference type="InterPro" id="IPR000641">
    <property type="entry name" value="CbxX/CfxQ"/>
</dbReference>
<dbReference type="Pfam" id="PF00004">
    <property type="entry name" value="AAA"/>
    <property type="match status" value="2"/>
</dbReference>
<dbReference type="InterPro" id="IPR027417">
    <property type="entry name" value="P-loop_NTPase"/>
</dbReference>
<dbReference type="InterPro" id="IPR050773">
    <property type="entry name" value="CbxX/CfxQ_RuBisCO_ESX"/>
</dbReference>
<evidence type="ECO:0000256" key="1">
    <source>
        <dbReference type="ARBA" id="ARBA00010378"/>
    </source>
</evidence>
<dbReference type="Gene3D" id="3.40.50.300">
    <property type="entry name" value="P-loop containing nucleotide triphosphate hydrolases"/>
    <property type="match status" value="2"/>
</dbReference>
<dbReference type="CDD" id="cd00009">
    <property type="entry name" value="AAA"/>
    <property type="match status" value="1"/>
</dbReference>
<keyword evidence="2" id="KW-0547">Nucleotide-binding</keyword>
<keyword evidence="7" id="KW-1185">Reference proteome</keyword>
<evidence type="ECO:0000256" key="4">
    <source>
        <dbReference type="SAM" id="MobiDB-lite"/>
    </source>
</evidence>
<keyword evidence="3" id="KW-0067">ATP-binding</keyword>
<feature type="region of interest" description="Disordered" evidence="4">
    <location>
        <begin position="520"/>
        <end position="557"/>
    </location>
</feature>
<dbReference type="PANTHER" id="PTHR43392">
    <property type="entry name" value="AAA-TYPE ATPASE FAMILY PROTEIN / ANKYRIN REPEAT FAMILY PROTEIN"/>
    <property type="match status" value="1"/>
</dbReference>
<comment type="similarity">
    <text evidence="1">Belongs to the CbxX/CfxQ family.</text>
</comment>